<dbReference type="OrthoDB" id="116659at2"/>
<dbReference type="PROSITE" id="PS50977">
    <property type="entry name" value="HTH_TETR_2"/>
    <property type="match status" value="1"/>
</dbReference>
<evidence type="ECO:0000313" key="6">
    <source>
        <dbReference type="Proteomes" id="UP000295345"/>
    </source>
</evidence>
<organism evidence="5 6">
    <name type="scientific">Streptomyces hainanensis</name>
    <dbReference type="NCBI Taxonomy" id="402648"/>
    <lineage>
        <taxon>Bacteria</taxon>
        <taxon>Bacillati</taxon>
        <taxon>Actinomycetota</taxon>
        <taxon>Actinomycetes</taxon>
        <taxon>Kitasatosporales</taxon>
        <taxon>Streptomycetaceae</taxon>
        <taxon>Streptomyces</taxon>
    </lineage>
</organism>
<keyword evidence="6" id="KW-1185">Reference proteome</keyword>
<feature type="compositionally biased region" description="Basic and acidic residues" evidence="3">
    <location>
        <begin position="1"/>
        <end position="13"/>
    </location>
</feature>
<dbReference type="GO" id="GO:0000976">
    <property type="term" value="F:transcription cis-regulatory region binding"/>
    <property type="evidence" value="ECO:0007669"/>
    <property type="project" value="TreeGrafter"/>
</dbReference>
<reference evidence="5 6" key="1">
    <citation type="submission" date="2019-03" db="EMBL/GenBank/DDBJ databases">
        <title>Draft genome sequences of novel Actinobacteria.</title>
        <authorList>
            <person name="Sahin N."/>
            <person name="Ay H."/>
            <person name="Saygin H."/>
        </authorList>
    </citation>
    <scope>NUCLEOTIDE SEQUENCE [LARGE SCALE GENOMIC DNA]</scope>
    <source>
        <strain evidence="5 6">DSM 41900</strain>
    </source>
</reference>
<dbReference type="GO" id="GO:0003700">
    <property type="term" value="F:DNA-binding transcription factor activity"/>
    <property type="evidence" value="ECO:0007669"/>
    <property type="project" value="TreeGrafter"/>
</dbReference>
<dbReference type="PANTHER" id="PTHR30055:SF226">
    <property type="entry name" value="HTH-TYPE TRANSCRIPTIONAL REGULATOR PKSA"/>
    <property type="match status" value="1"/>
</dbReference>
<dbReference type="InterPro" id="IPR009057">
    <property type="entry name" value="Homeodomain-like_sf"/>
</dbReference>
<dbReference type="InterPro" id="IPR001647">
    <property type="entry name" value="HTH_TetR"/>
</dbReference>
<comment type="caution">
    <text evidence="5">The sequence shown here is derived from an EMBL/GenBank/DDBJ whole genome shotgun (WGS) entry which is preliminary data.</text>
</comment>
<dbReference type="InterPro" id="IPR023772">
    <property type="entry name" value="DNA-bd_HTH_TetR-type_CS"/>
</dbReference>
<dbReference type="PROSITE" id="PS01081">
    <property type="entry name" value="HTH_TETR_1"/>
    <property type="match status" value="1"/>
</dbReference>
<keyword evidence="1 2" id="KW-0238">DNA-binding</keyword>
<dbReference type="PANTHER" id="PTHR30055">
    <property type="entry name" value="HTH-TYPE TRANSCRIPTIONAL REGULATOR RUTR"/>
    <property type="match status" value="1"/>
</dbReference>
<dbReference type="Proteomes" id="UP000295345">
    <property type="component" value="Unassembled WGS sequence"/>
</dbReference>
<evidence type="ECO:0000256" key="2">
    <source>
        <dbReference type="PROSITE-ProRule" id="PRU00335"/>
    </source>
</evidence>
<proteinExistence type="predicted"/>
<name>A0A4R4SKQ7_9ACTN</name>
<evidence type="ECO:0000256" key="1">
    <source>
        <dbReference type="ARBA" id="ARBA00023125"/>
    </source>
</evidence>
<evidence type="ECO:0000313" key="5">
    <source>
        <dbReference type="EMBL" id="TDC64201.1"/>
    </source>
</evidence>
<gene>
    <name evidence="5" type="ORF">E1283_31725</name>
</gene>
<feature type="DNA-binding region" description="H-T-H motif" evidence="2">
    <location>
        <begin position="54"/>
        <end position="73"/>
    </location>
</feature>
<dbReference type="Pfam" id="PF00440">
    <property type="entry name" value="TetR_N"/>
    <property type="match status" value="1"/>
</dbReference>
<evidence type="ECO:0000256" key="3">
    <source>
        <dbReference type="SAM" id="MobiDB-lite"/>
    </source>
</evidence>
<sequence length="246" mass="27054">MEAGGDREPDQREWGSGVSPRSVETNEEMRAQSRERILTAALEVFAEKGYHEATISDITARAGVSRGLITYYFSGKQRLVDELLDRYLDGVAAVLDVTGTPDERLAGIIDRILYAAATTVGVQRMALSLVVGPATHPLFAAAEARAERRLLFLEDGLRALFAARGAEDPALEEVLLRSVLEGVIFKTAVYTDQYPTERIRDRLYTLYDLPRPKSPLLHADPPPIGRMRASRPTGEERPAAPPPRAG</sequence>
<feature type="domain" description="HTH tetR-type" evidence="4">
    <location>
        <begin position="31"/>
        <end position="91"/>
    </location>
</feature>
<dbReference type="EMBL" id="SMKI01000527">
    <property type="protein sequence ID" value="TDC64201.1"/>
    <property type="molecule type" value="Genomic_DNA"/>
</dbReference>
<feature type="region of interest" description="Disordered" evidence="3">
    <location>
        <begin position="1"/>
        <end position="30"/>
    </location>
</feature>
<feature type="region of interest" description="Disordered" evidence="3">
    <location>
        <begin position="214"/>
        <end position="246"/>
    </location>
</feature>
<accession>A0A4R4SKQ7</accession>
<evidence type="ECO:0000259" key="4">
    <source>
        <dbReference type="PROSITE" id="PS50977"/>
    </source>
</evidence>
<dbReference type="SUPFAM" id="SSF46689">
    <property type="entry name" value="Homeodomain-like"/>
    <property type="match status" value="1"/>
</dbReference>
<dbReference type="AlphaFoldDB" id="A0A4R4SKQ7"/>
<protein>
    <submittedName>
        <fullName evidence="5">TetR/AcrR family transcriptional regulator</fullName>
    </submittedName>
</protein>
<dbReference type="InterPro" id="IPR050109">
    <property type="entry name" value="HTH-type_TetR-like_transc_reg"/>
</dbReference>
<dbReference type="Gene3D" id="1.10.357.10">
    <property type="entry name" value="Tetracycline Repressor, domain 2"/>
    <property type="match status" value="1"/>
</dbReference>
<dbReference type="PRINTS" id="PR00455">
    <property type="entry name" value="HTHTETR"/>
</dbReference>